<name>A0A498I392_MALDO</name>
<feature type="chain" id="PRO_5019759544" description="BRCA1-associated 2/ETP1 RRM domain-containing protein" evidence="1">
    <location>
        <begin position="22"/>
        <end position="81"/>
    </location>
</feature>
<sequence>MGWKIVTVLLLSLLVIMVADGFHHIFNGKKFSPGEAECAIFCFLHSVDYTDSAEIARTPPEECTPLEEKCSCITVNAYDRL</sequence>
<evidence type="ECO:0000313" key="3">
    <source>
        <dbReference type="EMBL" id="RXH76515.1"/>
    </source>
</evidence>
<proteinExistence type="predicted"/>
<feature type="domain" description="BRCA1-associated 2/ETP1 RRM" evidence="2">
    <location>
        <begin position="17"/>
        <end position="56"/>
    </location>
</feature>
<dbReference type="Proteomes" id="UP000290289">
    <property type="component" value="Chromosome 14"/>
</dbReference>
<keyword evidence="4" id="KW-1185">Reference proteome</keyword>
<organism evidence="3 4">
    <name type="scientific">Malus domestica</name>
    <name type="common">Apple</name>
    <name type="synonym">Pyrus malus</name>
    <dbReference type="NCBI Taxonomy" id="3750"/>
    <lineage>
        <taxon>Eukaryota</taxon>
        <taxon>Viridiplantae</taxon>
        <taxon>Streptophyta</taxon>
        <taxon>Embryophyta</taxon>
        <taxon>Tracheophyta</taxon>
        <taxon>Spermatophyta</taxon>
        <taxon>Magnoliopsida</taxon>
        <taxon>eudicotyledons</taxon>
        <taxon>Gunneridae</taxon>
        <taxon>Pentapetalae</taxon>
        <taxon>rosids</taxon>
        <taxon>fabids</taxon>
        <taxon>Rosales</taxon>
        <taxon>Rosaceae</taxon>
        <taxon>Amygdaloideae</taxon>
        <taxon>Maleae</taxon>
        <taxon>Malus</taxon>
    </lineage>
</organism>
<reference evidence="3 4" key="1">
    <citation type="submission" date="2018-10" db="EMBL/GenBank/DDBJ databases">
        <title>A high-quality apple genome assembly.</title>
        <authorList>
            <person name="Hu J."/>
        </authorList>
    </citation>
    <scope>NUCLEOTIDE SEQUENCE [LARGE SCALE GENOMIC DNA]</scope>
    <source>
        <strain evidence="4">cv. HFTH1</strain>
        <tissue evidence="3">Young leaf</tissue>
    </source>
</reference>
<evidence type="ECO:0000313" key="4">
    <source>
        <dbReference type="Proteomes" id="UP000290289"/>
    </source>
</evidence>
<evidence type="ECO:0000256" key="1">
    <source>
        <dbReference type="SAM" id="SignalP"/>
    </source>
</evidence>
<dbReference type="STRING" id="3750.A0A498I392"/>
<keyword evidence="1" id="KW-0732">Signal</keyword>
<comment type="caution">
    <text evidence="3">The sequence shown here is derived from an EMBL/GenBank/DDBJ whole genome shotgun (WGS) entry which is preliminary data.</text>
</comment>
<dbReference type="AlphaFoldDB" id="A0A498I392"/>
<dbReference type="Pfam" id="PF07576">
    <property type="entry name" value="BRAP2"/>
    <property type="match status" value="1"/>
</dbReference>
<protein>
    <recommendedName>
        <fullName evidence="2">BRCA1-associated 2/ETP1 RRM domain-containing protein</fullName>
    </recommendedName>
</protein>
<feature type="signal peptide" evidence="1">
    <location>
        <begin position="1"/>
        <end position="21"/>
    </location>
</feature>
<evidence type="ECO:0000259" key="2">
    <source>
        <dbReference type="Pfam" id="PF07576"/>
    </source>
</evidence>
<dbReference type="EMBL" id="RDQH01000340">
    <property type="protein sequence ID" value="RXH76515.1"/>
    <property type="molecule type" value="Genomic_DNA"/>
</dbReference>
<gene>
    <name evidence="3" type="ORF">DVH24_019403</name>
</gene>
<accession>A0A498I392</accession>
<dbReference type="InterPro" id="IPR011422">
    <property type="entry name" value="BRAP2/ETP1_RRM"/>
</dbReference>